<dbReference type="Pfam" id="PF17900">
    <property type="entry name" value="Peptidase_M1_N"/>
    <property type="match status" value="1"/>
</dbReference>
<keyword evidence="8" id="KW-0482">Metalloprotease</keyword>
<accession>A0A511KKR8</accession>
<dbReference type="CDD" id="cd09599">
    <property type="entry name" value="M1_LTA4H"/>
    <property type="match status" value="1"/>
</dbReference>
<dbReference type="InterPro" id="IPR027268">
    <property type="entry name" value="Peptidase_M4/M1_CTD_sf"/>
</dbReference>
<dbReference type="GO" id="GO:0005829">
    <property type="term" value="C:cytosol"/>
    <property type="evidence" value="ECO:0007669"/>
    <property type="project" value="TreeGrafter"/>
</dbReference>
<dbReference type="InterPro" id="IPR034015">
    <property type="entry name" value="M1_LTA4H"/>
</dbReference>
<comment type="cofactor">
    <cofactor evidence="10">
        <name>Zn(2+)</name>
        <dbReference type="ChEBI" id="CHEBI:29105"/>
    </cofactor>
    <text evidence="10">Binds 1 zinc ion per subunit.</text>
</comment>
<evidence type="ECO:0000313" key="12">
    <source>
        <dbReference type="EMBL" id="GEM10978.1"/>
    </source>
</evidence>
<gene>
    <name evidence="12" type="ORF">Rt10032_c13g4995</name>
</gene>
<evidence type="ECO:0000256" key="1">
    <source>
        <dbReference type="ARBA" id="ARBA00004496"/>
    </source>
</evidence>
<dbReference type="Pfam" id="PF01433">
    <property type="entry name" value="Peptidase_M1"/>
    <property type="match status" value="2"/>
</dbReference>
<comment type="subcellular location">
    <subcellularLocation>
        <location evidence="1">Cytoplasm</location>
    </subcellularLocation>
</comment>
<dbReference type="SUPFAM" id="SSF63737">
    <property type="entry name" value="Leukotriene A4 hydrolase N-terminal domain"/>
    <property type="match status" value="1"/>
</dbReference>
<evidence type="ECO:0000256" key="6">
    <source>
        <dbReference type="ARBA" id="ARBA00022801"/>
    </source>
</evidence>
<dbReference type="Proteomes" id="UP000321518">
    <property type="component" value="Unassembled WGS sequence"/>
</dbReference>
<evidence type="ECO:0000256" key="8">
    <source>
        <dbReference type="ARBA" id="ARBA00023049"/>
    </source>
</evidence>
<dbReference type="Gene3D" id="1.10.390.10">
    <property type="entry name" value="Neutral Protease Domain 2"/>
    <property type="match status" value="1"/>
</dbReference>
<dbReference type="FunFam" id="3.30.2010.30:FF:000001">
    <property type="entry name" value="Leukotriene A(4) hydrolase"/>
    <property type="match status" value="1"/>
</dbReference>
<dbReference type="FunFam" id="2.60.40.1730:FF:000004">
    <property type="entry name" value="Leukotriene A(4) hydrolase"/>
    <property type="match status" value="1"/>
</dbReference>
<dbReference type="OrthoDB" id="79562at2759"/>
<feature type="binding site" evidence="9">
    <location>
        <begin position="276"/>
        <end position="281"/>
    </location>
    <ligand>
        <name>a peptide</name>
        <dbReference type="ChEBI" id="CHEBI:60466"/>
    </ligand>
</feature>
<dbReference type="InterPro" id="IPR014782">
    <property type="entry name" value="Peptidase_M1_dom"/>
</dbReference>
<protein>
    <submittedName>
        <fullName evidence="12">Leukotriene-A4 hydrolase</fullName>
    </submittedName>
</protein>
<dbReference type="EMBL" id="BJWK01000013">
    <property type="protein sequence ID" value="GEM10978.1"/>
    <property type="molecule type" value="Genomic_DNA"/>
</dbReference>
<dbReference type="SMART" id="SM01263">
    <property type="entry name" value="Leuk-A4-hydro_C"/>
    <property type="match status" value="1"/>
</dbReference>
<feature type="domain" description="Peptidase M1 leukotriene A4 hydrolase/aminopeptidase C-terminal" evidence="11">
    <location>
        <begin position="458"/>
        <end position="596"/>
    </location>
</feature>
<dbReference type="Gene3D" id="1.25.40.320">
    <property type="entry name" value="Peptidase M1, leukotriene A4 hydrolase/aminopeptidase C-terminal domain"/>
    <property type="match status" value="1"/>
</dbReference>
<evidence type="ECO:0000256" key="5">
    <source>
        <dbReference type="ARBA" id="ARBA00022723"/>
    </source>
</evidence>
<evidence type="ECO:0000313" key="13">
    <source>
        <dbReference type="Proteomes" id="UP000321518"/>
    </source>
</evidence>
<dbReference type="InterPro" id="IPR042097">
    <property type="entry name" value="Aminopeptidase_N-like_N_sf"/>
</dbReference>
<evidence type="ECO:0000256" key="7">
    <source>
        <dbReference type="ARBA" id="ARBA00022833"/>
    </source>
</evidence>
<evidence type="ECO:0000256" key="4">
    <source>
        <dbReference type="ARBA" id="ARBA00022670"/>
    </source>
</evidence>
<evidence type="ECO:0000256" key="10">
    <source>
        <dbReference type="PIRSR" id="PIRSR634015-3"/>
    </source>
</evidence>
<evidence type="ECO:0000256" key="9">
    <source>
        <dbReference type="PIRSR" id="PIRSR634015-2"/>
    </source>
</evidence>
<evidence type="ECO:0000256" key="3">
    <source>
        <dbReference type="ARBA" id="ARBA00022490"/>
    </source>
</evidence>
<dbReference type="InterPro" id="IPR049980">
    <property type="entry name" value="LTA4H_cat"/>
</dbReference>
<dbReference type="InterPro" id="IPR015211">
    <property type="entry name" value="Peptidase_M1_C"/>
</dbReference>
<dbReference type="GO" id="GO:0008237">
    <property type="term" value="F:metallopeptidase activity"/>
    <property type="evidence" value="ECO:0007669"/>
    <property type="project" value="UniProtKB-KW"/>
</dbReference>
<comment type="caution">
    <text evidence="12">The sequence shown here is derived from an EMBL/GenBank/DDBJ whole genome shotgun (WGS) entry which is preliminary data.</text>
</comment>
<dbReference type="AlphaFoldDB" id="A0A511KKR8"/>
<dbReference type="PANTHER" id="PTHR45726:SF3">
    <property type="entry name" value="LEUKOTRIENE A-4 HYDROLASE"/>
    <property type="match status" value="1"/>
</dbReference>
<feature type="binding site" evidence="9">
    <location>
        <begin position="141"/>
        <end position="143"/>
    </location>
    <ligand>
        <name>a peptide</name>
        <dbReference type="ChEBI" id="CHEBI:60466"/>
    </ligand>
</feature>
<dbReference type="SUPFAM" id="SSF48371">
    <property type="entry name" value="ARM repeat"/>
    <property type="match status" value="1"/>
</dbReference>
<feature type="binding site" evidence="10">
    <location>
        <position position="305"/>
    </location>
    <ligand>
        <name>Zn(2+)</name>
        <dbReference type="ChEBI" id="CHEBI:29105"/>
        <note>catalytic</note>
    </ligand>
</feature>
<evidence type="ECO:0000259" key="11">
    <source>
        <dbReference type="SMART" id="SM01263"/>
    </source>
</evidence>
<comment type="similarity">
    <text evidence="2">Belongs to the peptidase M1 family.</text>
</comment>
<sequence length="606" mass="69042">MAAIPTPRDNATQSNYQDIRTTALDLEWNVDWQHRIIRGHVKHSLKAEKNGVDKLILDTSYLAIKRCHIPSSSHTDLSFSLPSKRHPNLGSALTITLPHALKKDEKLEVVIEYSTTDGCTALGWLEKEQTDSKKYPFMYSQCQAIHCRSLCPIMDTPAVKFPYTATVHSPLPILLSALRVSPPLEAPQPPIDGTLHMTKWHQPIAIPSYLLAIAGGEVAFRPLGERTGVWAEAGKVNACAREFQEDAERFIKTAEQLCGPYKWGRYDALVLPFSFPFGGMENPNMTFLTPALIVGDRSQVDVLAHGWTTYTERLIALRLHGPQTRDFEYIIGAKSMNDDLRRYDRDGWRKAQRLHIPYDFGEDPDEFYSSVAYDKGANFLYYLEKLVGGVEVFNPYQKAYIKEFGGKAVSTKDWEDHFWSYWNQYPEKVRILKEKVDWDAWLNGEGTELPVKMEYDTTLADRAYALASSWNSSRSLSPSDLANKFSKSDLEGMSSTQIVLFLETLGTYDKFEEKVIEAVEKAYGDRSLRWYLVALKSGLYASQAAYWVRNQGRMKYCRPTYRAVFSVDPELAKQTFLKYGKGFLHPIARRMVAQDLGLEEGEKKEK</sequence>
<evidence type="ECO:0000256" key="2">
    <source>
        <dbReference type="ARBA" id="ARBA00010136"/>
    </source>
</evidence>
<dbReference type="GO" id="GO:0008270">
    <property type="term" value="F:zinc ion binding"/>
    <property type="evidence" value="ECO:0007669"/>
    <property type="project" value="InterPro"/>
</dbReference>
<dbReference type="Pfam" id="PF09127">
    <property type="entry name" value="Leuk-A4-hydro_C"/>
    <property type="match status" value="1"/>
</dbReference>
<dbReference type="PANTHER" id="PTHR45726">
    <property type="entry name" value="LEUKOTRIENE A-4 HYDROLASE"/>
    <property type="match status" value="1"/>
</dbReference>
<keyword evidence="6 12" id="KW-0378">Hydrolase</keyword>
<name>A0A511KKR8_RHOTO</name>
<organism evidence="12 13">
    <name type="scientific">Rhodotorula toruloides</name>
    <name type="common">Yeast</name>
    <name type="synonym">Rhodosporidium toruloides</name>
    <dbReference type="NCBI Taxonomy" id="5286"/>
    <lineage>
        <taxon>Eukaryota</taxon>
        <taxon>Fungi</taxon>
        <taxon>Dikarya</taxon>
        <taxon>Basidiomycota</taxon>
        <taxon>Pucciniomycotina</taxon>
        <taxon>Microbotryomycetes</taxon>
        <taxon>Sporidiobolales</taxon>
        <taxon>Sporidiobolaceae</taxon>
        <taxon>Rhodotorula</taxon>
    </lineage>
</organism>
<dbReference type="GO" id="GO:0004301">
    <property type="term" value="F:epoxide hydrolase activity"/>
    <property type="evidence" value="ECO:0007669"/>
    <property type="project" value="TreeGrafter"/>
</dbReference>
<dbReference type="InterPro" id="IPR038502">
    <property type="entry name" value="M1_LTA-4_hydro/amino_C_sf"/>
</dbReference>
<feature type="binding site" evidence="9">
    <location>
        <begin position="553"/>
        <end position="555"/>
    </location>
    <ligand>
        <name>a peptide</name>
        <dbReference type="ChEBI" id="CHEBI:60466"/>
    </ligand>
</feature>
<keyword evidence="7 10" id="KW-0862">Zinc</keyword>
<dbReference type="GO" id="GO:0006508">
    <property type="term" value="P:proteolysis"/>
    <property type="evidence" value="ECO:0007669"/>
    <property type="project" value="UniProtKB-KW"/>
</dbReference>
<keyword evidence="4" id="KW-0645">Protease</keyword>
<keyword evidence="3" id="KW-0963">Cytoplasm</keyword>
<proteinExistence type="inferred from homology"/>
<reference evidence="12 13" key="1">
    <citation type="submission" date="2019-07" db="EMBL/GenBank/DDBJ databases">
        <title>Rhodotorula toruloides NBRC10032 genome sequencing.</title>
        <authorList>
            <person name="Shida Y."/>
            <person name="Takaku H."/>
            <person name="Ogasawara W."/>
            <person name="Mori K."/>
        </authorList>
    </citation>
    <scope>NUCLEOTIDE SEQUENCE [LARGE SCALE GENOMIC DNA]</scope>
    <source>
        <strain evidence="12 13">NBRC10032</strain>
    </source>
</reference>
<dbReference type="Gene3D" id="2.60.40.1730">
    <property type="entry name" value="tricorn interacting facor f3 domain"/>
    <property type="match status" value="1"/>
</dbReference>
<dbReference type="Gene3D" id="3.30.2010.30">
    <property type="match status" value="1"/>
</dbReference>
<dbReference type="InterPro" id="IPR045357">
    <property type="entry name" value="Aminopeptidase_N-like_N"/>
</dbReference>
<keyword evidence="5 10" id="KW-0479">Metal-binding</keyword>
<dbReference type="GO" id="GO:0004177">
    <property type="term" value="F:aminopeptidase activity"/>
    <property type="evidence" value="ECO:0007669"/>
    <property type="project" value="TreeGrafter"/>
</dbReference>
<dbReference type="InterPro" id="IPR016024">
    <property type="entry name" value="ARM-type_fold"/>
</dbReference>
<dbReference type="SUPFAM" id="SSF55486">
    <property type="entry name" value="Metalloproteases ('zincins'), catalytic domain"/>
    <property type="match status" value="1"/>
</dbReference>